<organism evidence="2 3">
    <name type="scientific">Acidihalobacter aeolianus</name>
    <dbReference type="NCBI Taxonomy" id="2792603"/>
    <lineage>
        <taxon>Bacteria</taxon>
        <taxon>Pseudomonadati</taxon>
        <taxon>Pseudomonadota</taxon>
        <taxon>Gammaproteobacteria</taxon>
        <taxon>Chromatiales</taxon>
        <taxon>Ectothiorhodospiraceae</taxon>
        <taxon>Acidihalobacter</taxon>
    </lineage>
</organism>
<sequence>MTPRERSFAAWLQAHRRSVLFLMLLLVLGGIYSALRMPVSLFPAIAFPRVVVYLDAGDRPASQMELEVTRVVERALRGVPKVTAISSATSRGSADVDVRFNWGTDMPRAVLQVEAALNQVLPRLPAGTHFEVHRMDPTKFPVLAYSLTSTHLSQVQLRDIARYQLVPLLSSVQGVRHIGVMGGQTAEYRVTVDPARLAALGLSMGDVERALTAANIIRAVGRLQAHYKLFLLLSDTRFKDLAEIRHTVLRTGKDGVVTLDDVATVRLATRPQWITVTANGHQAVLVTVYQQLGGNTVAIDRAIQARLKSIEPRLPADLHIHQWYNQSGLILDSAGSVRDAIILGVVFATLVLFIFLRNWKLTLIALLVVPGVLAAASALLYALGMSFNIMTLGGMAAAVGLIIDDVIVMLEHLVRRLIQQGHGPRTVLDAAREFTQPLAGSSTATVIIFVPLAFLSGVTGAFFKALALTMATSLVISFLFAWLALPLIAARLLGPKDAQHDAGGRITRATQQIYRRLMQGLMRRPLWLLAGLIPLLVAGAISFEHVPSGFMPQMNEGGFVLDYQTPPGTSLAETDRLLDQVAHILRTTPQVDTWSRRTGTQLGGGVTEANQGDFFVRLKSPRGQQAVMDRIARRIHDDVPGLTVQDMNQPMQDLIGDLTGSPRPVVIRLFGDDWQQLVKLAPKVAARIRQIRGLKEVQDGLVIAGDALNIRVDRIKAALEGLTPAEVTAQLDAYLSGVVTTHIQQGQQVIGVRVWTSSALRSSRARIERLLLRAPDGHLVPLSRIATIRRVTGVPEITRYNLKPMVAVSARIEGRGYGGAIADVRQALATPGLLPKHVYYTLGGLYKQQQIAFHALGVVFVAAAALLFLALLFQYERFRVALAIISAPLLAVFGVFTGLWIAGQTLNITALMGMTMILGIVTEVAIFYFSELVLLSASLPSAEALIEAGVNRLRPIAMTTLAAILALLPLALGIGQGSAMQQPLAVAIIAGLAVQMPLVLIAVPVIFSRVLHGKPEELLS</sequence>
<evidence type="ECO:0000313" key="2">
    <source>
        <dbReference type="EMBL" id="AOV16336.1"/>
    </source>
</evidence>
<feature type="transmembrane region" description="Helical" evidence="1">
    <location>
        <begin position="461"/>
        <end position="485"/>
    </location>
</feature>
<feature type="transmembrane region" description="Helical" evidence="1">
    <location>
        <begin position="880"/>
        <end position="902"/>
    </location>
</feature>
<name>A0A1D8K5V1_9GAMM</name>
<dbReference type="KEGG" id="aaeo:BJI67_03955"/>
<feature type="transmembrane region" description="Helical" evidence="1">
    <location>
        <begin position="908"/>
        <end position="935"/>
    </location>
</feature>
<dbReference type="PRINTS" id="PR00702">
    <property type="entry name" value="ACRIFLAVINRP"/>
</dbReference>
<reference evidence="2 3" key="1">
    <citation type="submission" date="2016-09" db="EMBL/GenBank/DDBJ databases">
        <title>Acidihalobacter prosperus V6 (DSM14174).</title>
        <authorList>
            <person name="Khaleque H.N."/>
            <person name="Ramsay J.P."/>
            <person name="Murphy R.J.T."/>
            <person name="Kaksonen A.H."/>
            <person name="Boxall N.J."/>
            <person name="Watkin E.L.J."/>
        </authorList>
    </citation>
    <scope>NUCLEOTIDE SEQUENCE [LARGE SCALE GENOMIC DNA]</scope>
    <source>
        <strain evidence="2 3">V6</strain>
    </source>
</reference>
<feature type="transmembrane region" description="Helical" evidence="1">
    <location>
        <begin position="389"/>
        <end position="414"/>
    </location>
</feature>
<dbReference type="Gene3D" id="3.30.70.1320">
    <property type="entry name" value="Multidrug efflux transporter AcrB pore domain like"/>
    <property type="match status" value="1"/>
</dbReference>
<evidence type="ECO:0000313" key="3">
    <source>
        <dbReference type="Proteomes" id="UP000095342"/>
    </source>
</evidence>
<keyword evidence="3" id="KW-1185">Reference proteome</keyword>
<dbReference type="InterPro" id="IPR027463">
    <property type="entry name" value="AcrB_DN_DC_subdom"/>
</dbReference>
<protein>
    <submittedName>
        <fullName evidence="2">Transporter</fullName>
    </submittedName>
</protein>
<dbReference type="SUPFAM" id="SSF82714">
    <property type="entry name" value="Multidrug efflux transporter AcrB TolC docking domain, DN and DC subdomains"/>
    <property type="match status" value="2"/>
</dbReference>
<feature type="transmembrane region" description="Helical" evidence="1">
    <location>
        <begin position="851"/>
        <end position="873"/>
    </location>
</feature>
<feature type="transmembrane region" description="Helical" evidence="1">
    <location>
        <begin position="956"/>
        <end position="978"/>
    </location>
</feature>
<dbReference type="PANTHER" id="PTHR32063:SF0">
    <property type="entry name" value="SWARMING MOTILITY PROTEIN SWRC"/>
    <property type="match status" value="1"/>
</dbReference>
<dbReference type="InterPro" id="IPR001036">
    <property type="entry name" value="Acrflvin-R"/>
</dbReference>
<dbReference type="RefSeq" id="WP_070071929.1">
    <property type="nucleotide sequence ID" value="NZ_CP017448.1"/>
</dbReference>
<dbReference type="Pfam" id="PF00873">
    <property type="entry name" value="ACR_tran"/>
    <property type="match status" value="1"/>
</dbReference>
<keyword evidence="1" id="KW-1133">Transmembrane helix</keyword>
<feature type="transmembrane region" description="Helical" evidence="1">
    <location>
        <begin position="340"/>
        <end position="356"/>
    </location>
</feature>
<keyword evidence="1" id="KW-0472">Membrane</keyword>
<dbReference type="EMBL" id="CP017448">
    <property type="protein sequence ID" value="AOV16336.1"/>
    <property type="molecule type" value="Genomic_DNA"/>
</dbReference>
<dbReference type="Gene3D" id="3.30.70.1430">
    <property type="entry name" value="Multidrug efflux transporter AcrB pore domain"/>
    <property type="match status" value="2"/>
</dbReference>
<feature type="transmembrane region" description="Helical" evidence="1">
    <location>
        <begin position="363"/>
        <end position="383"/>
    </location>
</feature>
<dbReference type="Proteomes" id="UP000095342">
    <property type="component" value="Chromosome"/>
</dbReference>
<keyword evidence="1" id="KW-0812">Transmembrane</keyword>
<dbReference type="Gene3D" id="3.30.2090.10">
    <property type="entry name" value="Multidrug efflux transporter AcrB TolC docking domain, DN and DC subdomains"/>
    <property type="match status" value="2"/>
</dbReference>
<dbReference type="GO" id="GO:0005886">
    <property type="term" value="C:plasma membrane"/>
    <property type="evidence" value="ECO:0007669"/>
    <property type="project" value="TreeGrafter"/>
</dbReference>
<feature type="transmembrane region" description="Helical" evidence="1">
    <location>
        <begin position="434"/>
        <end position="455"/>
    </location>
</feature>
<dbReference type="GO" id="GO:0042910">
    <property type="term" value="F:xenobiotic transmembrane transporter activity"/>
    <property type="evidence" value="ECO:0007669"/>
    <property type="project" value="TreeGrafter"/>
</dbReference>
<dbReference type="Gene3D" id="3.30.70.1440">
    <property type="entry name" value="Multidrug efflux transporter AcrB pore domain"/>
    <property type="match status" value="1"/>
</dbReference>
<feature type="transmembrane region" description="Helical" evidence="1">
    <location>
        <begin position="525"/>
        <end position="543"/>
    </location>
</feature>
<dbReference type="Gene3D" id="1.20.1640.10">
    <property type="entry name" value="Multidrug efflux transporter AcrB transmembrane domain"/>
    <property type="match status" value="2"/>
</dbReference>
<proteinExistence type="predicted"/>
<evidence type="ECO:0000256" key="1">
    <source>
        <dbReference type="SAM" id="Phobius"/>
    </source>
</evidence>
<dbReference type="AlphaFoldDB" id="A0A1D8K5V1"/>
<dbReference type="SUPFAM" id="SSF82693">
    <property type="entry name" value="Multidrug efflux transporter AcrB pore domain, PN1, PN2, PC1 and PC2 subdomains"/>
    <property type="match status" value="3"/>
</dbReference>
<accession>A0A1D8K5V1</accession>
<dbReference type="SUPFAM" id="SSF82866">
    <property type="entry name" value="Multidrug efflux transporter AcrB transmembrane domain"/>
    <property type="match status" value="2"/>
</dbReference>
<dbReference type="PANTHER" id="PTHR32063">
    <property type="match status" value="1"/>
</dbReference>
<feature type="transmembrane region" description="Helical" evidence="1">
    <location>
        <begin position="984"/>
        <end position="1007"/>
    </location>
</feature>
<gene>
    <name evidence="2" type="ORF">BJI67_03955</name>
</gene>